<proteinExistence type="predicted"/>
<feature type="domain" description="Co-chaperone DjlA N-terminal" evidence="1">
    <location>
        <begin position="26"/>
        <end position="142"/>
    </location>
</feature>
<evidence type="ECO:0000259" key="1">
    <source>
        <dbReference type="Pfam" id="PF05099"/>
    </source>
</evidence>
<protein>
    <recommendedName>
        <fullName evidence="1">Co-chaperone DjlA N-terminal domain-containing protein</fullName>
    </recommendedName>
</protein>
<reference evidence="2" key="1">
    <citation type="submission" date="2018-06" db="EMBL/GenBank/DDBJ databases">
        <authorList>
            <person name="Zhirakovskaya E."/>
        </authorList>
    </citation>
    <scope>NUCLEOTIDE SEQUENCE</scope>
</reference>
<dbReference type="EMBL" id="UOFT01000078">
    <property type="protein sequence ID" value="VAW99444.1"/>
    <property type="molecule type" value="Genomic_DNA"/>
</dbReference>
<dbReference type="CDD" id="cd07313">
    <property type="entry name" value="terB_like_2"/>
    <property type="match status" value="1"/>
</dbReference>
<organism evidence="2">
    <name type="scientific">hydrothermal vent metagenome</name>
    <dbReference type="NCBI Taxonomy" id="652676"/>
    <lineage>
        <taxon>unclassified sequences</taxon>
        <taxon>metagenomes</taxon>
        <taxon>ecological metagenomes</taxon>
    </lineage>
</organism>
<sequence length="149" mass="17194">MLKAIKLFFEEQMSVAVEQDIEHSLRLATAALMIEMMLDDGTVHDAEVNMLIEKLQQTFALDIKETTELYNLAQAEVKEAVDYHQFTSLIAKNFSQAQKIQVIENLWAIAYADNKLDQYEELMVRRIADLIYVSHSDFIKAKHKIINDS</sequence>
<dbReference type="Pfam" id="PF05099">
    <property type="entry name" value="TerB"/>
    <property type="match status" value="1"/>
</dbReference>
<gene>
    <name evidence="2" type="ORF">MNBD_GAMMA23-1413</name>
</gene>
<dbReference type="Gene3D" id="1.10.3680.10">
    <property type="entry name" value="TerB-like"/>
    <property type="match status" value="1"/>
</dbReference>
<evidence type="ECO:0000313" key="2">
    <source>
        <dbReference type="EMBL" id="VAW99444.1"/>
    </source>
</evidence>
<dbReference type="InterPro" id="IPR007791">
    <property type="entry name" value="DjlA_N"/>
</dbReference>
<accession>A0A3B1AZG8</accession>
<dbReference type="InterPro" id="IPR029024">
    <property type="entry name" value="TerB-like"/>
</dbReference>
<name>A0A3B1AZG8_9ZZZZ</name>
<dbReference type="SUPFAM" id="SSF158682">
    <property type="entry name" value="TerB-like"/>
    <property type="match status" value="1"/>
</dbReference>
<dbReference type="AlphaFoldDB" id="A0A3B1AZG8"/>